<feature type="signal peptide" evidence="1">
    <location>
        <begin position="1"/>
        <end position="20"/>
    </location>
</feature>
<dbReference type="Pfam" id="PF13568">
    <property type="entry name" value="OMP_b-brl_2"/>
    <property type="match status" value="1"/>
</dbReference>
<organism evidence="3 4">
    <name type="scientific">Mucilaginibacter straminoryzae</name>
    <dbReference type="NCBI Taxonomy" id="2932774"/>
    <lineage>
        <taxon>Bacteria</taxon>
        <taxon>Pseudomonadati</taxon>
        <taxon>Bacteroidota</taxon>
        <taxon>Sphingobacteriia</taxon>
        <taxon>Sphingobacteriales</taxon>
        <taxon>Sphingobacteriaceae</taxon>
        <taxon>Mucilaginibacter</taxon>
    </lineage>
</organism>
<reference evidence="3" key="1">
    <citation type="submission" date="2022-04" db="EMBL/GenBank/DDBJ databases">
        <title>Mucilaginibacter sp. RS28 isolated from freshwater.</title>
        <authorList>
            <person name="Ko S.-R."/>
        </authorList>
    </citation>
    <scope>NUCLEOTIDE SEQUENCE</scope>
    <source>
        <strain evidence="3">RS28</strain>
    </source>
</reference>
<evidence type="ECO:0000259" key="2">
    <source>
        <dbReference type="Pfam" id="PF13568"/>
    </source>
</evidence>
<gene>
    <name evidence="3" type="ORF">MUY27_19740</name>
</gene>
<keyword evidence="1" id="KW-0732">Signal</keyword>
<dbReference type="RefSeq" id="WP_245133073.1">
    <property type="nucleotide sequence ID" value="NZ_JALJEJ010000015.1"/>
</dbReference>
<accession>A0A9X1X874</accession>
<dbReference type="AlphaFoldDB" id="A0A9X1X874"/>
<name>A0A9X1X874_9SPHI</name>
<keyword evidence="4" id="KW-1185">Reference proteome</keyword>
<dbReference type="InterPro" id="IPR025665">
    <property type="entry name" value="Beta-barrel_OMP_2"/>
</dbReference>
<comment type="caution">
    <text evidence="3">The sequence shown here is derived from an EMBL/GenBank/DDBJ whole genome shotgun (WGS) entry which is preliminary data.</text>
</comment>
<evidence type="ECO:0000313" key="4">
    <source>
        <dbReference type="Proteomes" id="UP001139450"/>
    </source>
</evidence>
<evidence type="ECO:0000256" key="1">
    <source>
        <dbReference type="SAM" id="SignalP"/>
    </source>
</evidence>
<feature type="chain" id="PRO_5040947922" evidence="1">
    <location>
        <begin position="21"/>
        <end position="197"/>
    </location>
</feature>
<dbReference type="Proteomes" id="UP001139450">
    <property type="component" value="Unassembled WGS sequence"/>
</dbReference>
<dbReference type="EMBL" id="JALJEJ010000015">
    <property type="protein sequence ID" value="MCJ8211960.1"/>
    <property type="molecule type" value="Genomic_DNA"/>
</dbReference>
<sequence length="197" mass="21256">MKKFFLSIALLVAGGISAKAQLVLGAKGGVNFSKINSDNIKESTLTGYQVGIFIRGGSTFYVQPEAYISSTGGKFDFQSNNTSTSGSGQVRFTNLNIPLLIGRSFGAKDLNFRVMAGPIYTAILNQDESIPQNITDSKTYSDFGTFKKSTLGFQAGAGVDISAFTIDFRYEGGLTKLNEKYGQRQNLWALSVGIKLL</sequence>
<evidence type="ECO:0000313" key="3">
    <source>
        <dbReference type="EMBL" id="MCJ8211960.1"/>
    </source>
</evidence>
<protein>
    <submittedName>
        <fullName evidence="3">PorT family protein</fullName>
    </submittedName>
</protein>
<proteinExistence type="predicted"/>
<feature type="domain" description="Outer membrane protein beta-barrel" evidence="2">
    <location>
        <begin position="22"/>
        <end position="177"/>
    </location>
</feature>